<dbReference type="EMBL" id="LXQA011118305">
    <property type="protein sequence ID" value="MCI85549.1"/>
    <property type="molecule type" value="Genomic_DNA"/>
</dbReference>
<accession>A0A392VE41</accession>
<protein>
    <recommendedName>
        <fullName evidence="1">RNase H type-1 domain-containing protein</fullName>
    </recommendedName>
</protein>
<reference evidence="2 3" key="1">
    <citation type="journal article" date="2018" name="Front. Plant Sci.">
        <title>Red Clover (Trifolium pratense) and Zigzag Clover (T. medium) - A Picture of Genomic Similarities and Differences.</title>
        <authorList>
            <person name="Dluhosova J."/>
            <person name="Istvanek J."/>
            <person name="Nedelnik J."/>
            <person name="Repkova J."/>
        </authorList>
    </citation>
    <scope>NUCLEOTIDE SEQUENCE [LARGE SCALE GENOMIC DNA]</scope>
    <source>
        <strain evidence="3">cv. 10/8</strain>
        <tissue evidence="2">Leaf</tissue>
    </source>
</reference>
<dbReference type="Gene3D" id="3.30.420.10">
    <property type="entry name" value="Ribonuclease H-like superfamily/Ribonuclease H"/>
    <property type="match status" value="1"/>
</dbReference>
<organism evidence="2 3">
    <name type="scientific">Trifolium medium</name>
    <dbReference type="NCBI Taxonomy" id="97028"/>
    <lineage>
        <taxon>Eukaryota</taxon>
        <taxon>Viridiplantae</taxon>
        <taxon>Streptophyta</taxon>
        <taxon>Embryophyta</taxon>
        <taxon>Tracheophyta</taxon>
        <taxon>Spermatophyta</taxon>
        <taxon>Magnoliopsida</taxon>
        <taxon>eudicotyledons</taxon>
        <taxon>Gunneridae</taxon>
        <taxon>Pentapetalae</taxon>
        <taxon>rosids</taxon>
        <taxon>fabids</taxon>
        <taxon>Fabales</taxon>
        <taxon>Fabaceae</taxon>
        <taxon>Papilionoideae</taxon>
        <taxon>50 kb inversion clade</taxon>
        <taxon>NPAAA clade</taxon>
        <taxon>Hologalegina</taxon>
        <taxon>IRL clade</taxon>
        <taxon>Trifolieae</taxon>
        <taxon>Trifolium</taxon>
    </lineage>
</organism>
<sequence length="57" mass="6434">MGMRKVSVNSDSKTVVDFVNDDEAPTNDPLIRGIRDLLDSDEWEVTLSWIPRAENGE</sequence>
<dbReference type="InterPro" id="IPR036397">
    <property type="entry name" value="RNaseH_sf"/>
</dbReference>
<proteinExistence type="predicted"/>
<feature type="non-terminal residue" evidence="2">
    <location>
        <position position="57"/>
    </location>
</feature>
<feature type="domain" description="RNase H type-1" evidence="1">
    <location>
        <begin position="2"/>
        <end position="55"/>
    </location>
</feature>
<dbReference type="InterPro" id="IPR002156">
    <property type="entry name" value="RNaseH_domain"/>
</dbReference>
<dbReference type="Pfam" id="PF13456">
    <property type="entry name" value="RVT_3"/>
    <property type="match status" value="1"/>
</dbReference>
<evidence type="ECO:0000313" key="2">
    <source>
        <dbReference type="EMBL" id="MCI85549.1"/>
    </source>
</evidence>
<dbReference type="GO" id="GO:0004523">
    <property type="term" value="F:RNA-DNA hybrid ribonuclease activity"/>
    <property type="evidence" value="ECO:0007669"/>
    <property type="project" value="InterPro"/>
</dbReference>
<dbReference type="AlphaFoldDB" id="A0A392VE41"/>
<evidence type="ECO:0000259" key="1">
    <source>
        <dbReference type="Pfam" id="PF13456"/>
    </source>
</evidence>
<evidence type="ECO:0000313" key="3">
    <source>
        <dbReference type="Proteomes" id="UP000265520"/>
    </source>
</evidence>
<comment type="caution">
    <text evidence="2">The sequence shown here is derived from an EMBL/GenBank/DDBJ whole genome shotgun (WGS) entry which is preliminary data.</text>
</comment>
<keyword evidence="3" id="KW-1185">Reference proteome</keyword>
<name>A0A392VE41_9FABA</name>
<dbReference type="GO" id="GO:0003676">
    <property type="term" value="F:nucleic acid binding"/>
    <property type="evidence" value="ECO:0007669"/>
    <property type="project" value="InterPro"/>
</dbReference>
<dbReference type="Proteomes" id="UP000265520">
    <property type="component" value="Unassembled WGS sequence"/>
</dbReference>